<feature type="region of interest" description="Disordered" evidence="4">
    <location>
        <begin position="1"/>
        <end position="23"/>
    </location>
</feature>
<dbReference type="Gene3D" id="3.40.50.2300">
    <property type="match status" value="2"/>
</dbReference>
<evidence type="ECO:0000256" key="3">
    <source>
        <dbReference type="ARBA" id="ARBA00023163"/>
    </source>
</evidence>
<evidence type="ECO:0000313" key="7">
    <source>
        <dbReference type="Proteomes" id="UP000475214"/>
    </source>
</evidence>
<dbReference type="PANTHER" id="PTHR30146:SF109">
    <property type="entry name" value="HTH-TYPE TRANSCRIPTIONAL REGULATOR GALS"/>
    <property type="match status" value="1"/>
</dbReference>
<gene>
    <name evidence="6" type="ORF">G1H10_01990</name>
</gene>
<keyword evidence="1" id="KW-0805">Transcription regulation</keyword>
<name>A0A6L9S185_9ACTN</name>
<dbReference type="AlphaFoldDB" id="A0A6L9S185"/>
<dbReference type="Pfam" id="PF00356">
    <property type="entry name" value="LacI"/>
    <property type="match status" value="1"/>
</dbReference>
<dbReference type="InterPro" id="IPR028082">
    <property type="entry name" value="Peripla_BP_I"/>
</dbReference>
<evidence type="ECO:0000259" key="5">
    <source>
        <dbReference type="PROSITE" id="PS50932"/>
    </source>
</evidence>
<protein>
    <submittedName>
        <fullName evidence="6">LacI family transcriptional regulator</fullName>
    </submittedName>
</protein>
<dbReference type="Gene3D" id="1.10.260.40">
    <property type="entry name" value="lambda repressor-like DNA-binding domains"/>
    <property type="match status" value="1"/>
</dbReference>
<dbReference type="GO" id="GO:0003700">
    <property type="term" value="F:DNA-binding transcription factor activity"/>
    <property type="evidence" value="ECO:0007669"/>
    <property type="project" value="TreeGrafter"/>
</dbReference>
<dbReference type="CDD" id="cd01392">
    <property type="entry name" value="HTH_LacI"/>
    <property type="match status" value="1"/>
</dbReference>
<dbReference type="SMART" id="SM00354">
    <property type="entry name" value="HTH_LACI"/>
    <property type="match status" value="1"/>
</dbReference>
<dbReference type="InterPro" id="IPR000843">
    <property type="entry name" value="HTH_LacI"/>
</dbReference>
<proteinExistence type="predicted"/>
<dbReference type="EMBL" id="JAAGOA010000001">
    <property type="protein sequence ID" value="NED98935.1"/>
    <property type="molecule type" value="Genomic_DNA"/>
</dbReference>
<dbReference type="PROSITE" id="PS50932">
    <property type="entry name" value="HTH_LACI_2"/>
    <property type="match status" value="1"/>
</dbReference>
<evidence type="ECO:0000256" key="2">
    <source>
        <dbReference type="ARBA" id="ARBA00023125"/>
    </source>
</evidence>
<dbReference type="CDD" id="cd06267">
    <property type="entry name" value="PBP1_LacI_sugar_binding-like"/>
    <property type="match status" value="1"/>
</dbReference>
<evidence type="ECO:0000256" key="1">
    <source>
        <dbReference type="ARBA" id="ARBA00023015"/>
    </source>
</evidence>
<feature type="compositionally biased region" description="Basic and acidic residues" evidence="4">
    <location>
        <begin position="1"/>
        <end position="11"/>
    </location>
</feature>
<dbReference type="InterPro" id="IPR010982">
    <property type="entry name" value="Lambda_DNA-bd_dom_sf"/>
</dbReference>
<dbReference type="Pfam" id="PF13377">
    <property type="entry name" value="Peripla_BP_3"/>
    <property type="match status" value="1"/>
</dbReference>
<reference evidence="6 7" key="1">
    <citation type="submission" date="2020-02" db="EMBL/GenBank/DDBJ databases">
        <authorList>
            <person name="Li X.-J."/>
            <person name="Han X.-M."/>
        </authorList>
    </citation>
    <scope>NUCLEOTIDE SEQUENCE [LARGE SCALE GENOMIC DNA]</scope>
    <source>
        <strain evidence="6 7">CCTCC AB 2017055</strain>
    </source>
</reference>
<dbReference type="PANTHER" id="PTHR30146">
    <property type="entry name" value="LACI-RELATED TRANSCRIPTIONAL REPRESSOR"/>
    <property type="match status" value="1"/>
</dbReference>
<comment type="caution">
    <text evidence="6">The sequence shown here is derived from an EMBL/GenBank/DDBJ whole genome shotgun (WGS) entry which is preliminary data.</text>
</comment>
<organism evidence="6 7">
    <name type="scientific">Phytoactinopolyspora halotolerans</name>
    <dbReference type="NCBI Taxonomy" id="1981512"/>
    <lineage>
        <taxon>Bacteria</taxon>
        <taxon>Bacillati</taxon>
        <taxon>Actinomycetota</taxon>
        <taxon>Actinomycetes</taxon>
        <taxon>Jiangellales</taxon>
        <taxon>Jiangellaceae</taxon>
        <taxon>Phytoactinopolyspora</taxon>
    </lineage>
</organism>
<dbReference type="RefSeq" id="WP_163731824.1">
    <property type="nucleotide sequence ID" value="NZ_JAAGOA010000001.1"/>
</dbReference>
<keyword evidence="7" id="KW-1185">Reference proteome</keyword>
<dbReference type="InterPro" id="IPR046335">
    <property type="entry name" value="LacI/GalR-like_sensor"/>
</dbReference>
<evidence type="ECO:0000313" key="6">
    <source>
        <dbReference type="EMBL" id="NED98935.1"/>
    </source>
</evidence>
<dbReference type="SUPFAM" id="SSF53822">
    <property type="entry name" value="Periplasmic binding protein-like I"/>
    <property type="match status" value="1"/>
</dbReference>
<dbReference type="Proteomes" id="UP000475214">
    <property type="component" value="Unassembled WGS sequence"/>
</dbReference>
<feature type="domain" description="HTH lacI-type" evidence="5">
    <location>
        <begin position="24"/>
        <end position="78"/>
    </location>
</feature>
<accession>A0A6L9S185</accession>
<evidence type="ECO:0000256" key="4">
    <source>
        <dbReference type="SAM" id="MobiDB-lite"/>
    </source>
</evidence>
<dbReference type="GO" id="GO:0000976">
    <property type="term" value="F:transcription cis-regulatory region binding"/>
    <property type="evidence" value="ECO:0007669"/>
    <property type="project" value="TreeGrafter"/>
</dbReference>
<sequence length="360" mass="38558">MSTDTPSRRSTGETAPSVNKRRAPVMADVARRAGVSLGTVSNVINNPGVVAERTLRKVQDAIDELGFVPNQVARSLAVGHANTIGFVIVDLANSYFVDIARGVEELADESGVRLLLANSDVDLAKQDSYLELFEESRVSGILLAPLDAPLTRAEQIRRRQMPVVHVNWPGVDGESCGVVVDEELGGYTATRHLIELGRQRLLFAGGPLSLSAVASRLTGARRAVEEEQGRVTLELLETDRLTVAAGLAVGRGIANRPPDERPDGLVSAADALASGAIQTMIYSGIEVPGDIAVIGYDNNHFAADHVIPISTIGQPGVDMGRAAAKLLFEEITRVPHVHRTITMNPELIVRESTTGRTWTD</sequence>
<dbReference type="SUPFAM" id="SSF47413">
    <property type="entry name" value="lambda repressor-like DNA-binding domains"/>
    <property type="match status" value="1"/>
</dbReference>
<keyword evidence="2" id="KW-0238">DNA-binding</keyword>
<dbReference type="PROSITE" id="PS00356">
    <property type="entry name" value="HTH_LACI_1"/>
    <property type="match status" value="1"/>
</dbReference>
<keyword evidence="3" id="KW-0804">Transcription</keyword>